<dbReference type="RefSeq" id="WP_027851716.1">
    <property type="nucleotide sequence ID" value="NZ_BSOR01000069.1"/>
</dbReference>
<reference evidence="3" key="1">
    <citation type="journal article" date="2019" name="Int. J. Syst. Evol. Microbiol.">
        <title>The Global Catalogue of Microorganisms (GCM) 10K type strain sequencing project: providing services to taxonomists for standard genome sequencing and annotation.</title>
        <authorList>
            <consortium name="The Broad Institute Genomics Platform"/>
            <consortium name="The Broad Institute Genome Sequencing Center for Infectious Disease"/>
            <person name="Wu L."/>
            <person name="Ma J."/>
        </authorList>
    </citation>
    <scope>NUCLEOTIDE SEQUENCE [LARGE SCALE GENOMIC DNA]</scope>
    <source>
        <strain evidence="3">NBRC 100033</strain>
    </source>
</reference>
<dbReference type="EMBL" id="BSOR01000069">
    <property type="protein sequence ID" value="GLR65055.1"/>
    <property type="molecule type" value="Genomic_DNA"/>
</dbReference>
<keyword evidence="1" id="KW-0472">Membrane</keyword>
<accession>A0ABQ6A1A6</accession>
<keyword evidence="1" id="KW-0812">Transmembrane</keyword>
<evidence type="ECO:0000313" key="2">
    <source>
        <dbReference type="EMBL" id="GLR65055.1"/>
    </source>
</evidence>
<evidence type="ECO:0000313" key="3">
    <source>
        <dbReference type="Proteomes" id="UP001156682"/>
    </source>
</evidence>
<organism evidence="2 3">
    <name type="scientific">Marinospirillum insulare</name>
    <dbReference type="NCBI Taxonomy" id="217169"/>
    <lineage>
        <taxon>Bacteria</taxon>
        <taxon>Pseudomonadati</taxon>
        <taxon>Pseudomonadota</taxon>
        <taxon>Gammaproteobacteria</taxon>
        <taxon>Oceanospirillales</taxon>
        <taxon>Oceanospirillaceae</taxon>
        <taxon>Marinospirillum</taxon>
    </lineage>
</organism>
<keyword evidence="3" id="KW-1185">Reference proteome</keyword>
<keyword evidence="1" id="KW-1133">Transmembrane helix</keyword>
<protein>
    <submittedName>
        <fullName evidence="2">Uncharacterized protein</fullName>
    </submittedName>
</protein>
<dbReference type="Proteomes" id="UP001156682">
    <property type="component" value="Unassembled WGS sequence"/>
</dbReference>
<feature type="transmembrane region" description="Helical" evidence="1">
    <location>
        <begin position="6"/>
        <end position="27"/>
    </location>
</feature>
<gene>
    <name evidence="2" type="ORF">GCM10007878_24940</name>
</gene>
<name>A0ABQ6A1A6_9GAMM</name>
<sequence length="183" mass="20172">MTNRNVVVFGPLLAIGIALIGIFISLANFSSERANGYVTFDTAKYIASRTEMTSRLLGNNATVKQTAVSVLARVEKSTMEVLKKHANNRVVIVKQAMVLDGQVPDITDAVLNELGLPTSVASVQPQAPNRILSNFALSDDYIHGSEIHKQVAEEVNRQNAEKLRAFEDHKKEQQEKRVQGFLP</sequence>
<evidence type="ECO:0000256" key="1">
    <source>
        <dbReference type="SAM" id="Phobius"/>
    </source>
</evidence>
<comment type="caution">
    <text evidence="2">The sequence shown here is derived from an EMBL/GenBank/DDBJ whole genome shotgun (WGS) entry which is preliminary data.</text>
</comment>
<proteinExistence type="predicted"/>